<keyword evidence="5" id="KW-0998">Cell outer membrane</keyword>
<feature type="domain" description="SusD-like N-terminal" evidence="7">
    <location>
        <begin position="103"/>
        <end position="210"/>
    </location>
</feature>
<evidence type="ECO:0000259" key="6">
    <source>
        <dbReference type="Pfam" id="PF07980"/>
    </source>
</evidence>
<sequence length="597" mass="66979">MLTEKIKLLKSLLFVAILGTVVAGCKKLDQEPQATATKTAVFTNQNGLDLYANSFYNILPDAGTILRGDAMADYAARTTVPDFLRPGAFSAQQSTGWSWTDLRNINYFIENCNSPLVAQSVRENYIGLARFFRAWFYFDKVKRFGDVPWINKTFTVDDPALYKGRDPRTMVMDSVIADLDYAAQHINISDNTRSLITKYVAYAFKSRVCLFEGTFRKYHTEYNLQSSANGLLQQAVDAAQKVMTDGGFSLNTAGGTDKAYRQLFISQVPVASEVILASVMDPSLSVYNDSNWYWTSATYGDRVSFTRTFVNTYLNIDGTPFTDKSGYQTLTFPQEVKGRDMRLQQTIRMGNYTRLNGGVQEAAPPVFSYTYTGYQPIKLTQDDASMDGGTRNTNSMPIIRYAEVLLNYAEAKAELGTLTDGDWNSTVGALRRRAGITGNTSTKPVTVDTYLQTNYFPAISDPAILEVRRERGIELALEGFRFYDIVRWKRGSLMDQVWNGFYVPALNQLIDLNEDGKPDVCFYKTMPSPTVAGVTYVNVSATLSGGTPNPQRLANDNSGELTWLTNVTRKWDDKYYLYPIPETDRLINPKLGQNPGW</sequence>
<dbReference type="Pfam" id="PF14322">
    <property type="entry name" value="SusD-like_3"/>
    <property type="match status" value="1"/>
</dbReference>
<dbReference type="Proteomes" id="UP001139450">
    <property type="component" value="Unassembled WGS sequence"/>
</dbReference>
<accession>A0A9X1X345</accession>
<evidence type="ECO:0000256" key="5">
    <source>
        <dbReference type="ARBA" id="ARBA00023237"/>
    </source>
</evidence>
<dbReference type="SUPFAM" id="SSF48452">
    <property type="entry name" value="TPR-like"/>
    <property type="match status" value="1"/>
</dbReference>
<dbReference type="GO" id="GO:0009279">
    <property type="term" value="C:cell outer membrane"/>
    <property type="evidence" value="ECO:0007669"/>
    <property type="project" value="UniProtKB-SubCell"/>
</dbReference>
<dbReference type="Pfam" id="PF07980">
    <property type="entry name" value="SusD_RagB"/>
    <property type="match status" value="1"/>
</dbReference>
<reference evidence="8" key="1">
    <citation type="submission" date="2022-04" db="EMBL/GenBank/DDBJ databases">
        <title>Mucilaginibacter sp. RS28 isolated from freshwater.</title>
        <authorList>
            <person name="Ko S.-R."/>
        </authorList>
    </citation>
    <scope>NUCLEOTIDE SEQUENCE</scope>
    <source>
        <strain evidence="8">RS28</strain>
    </source>
</reference>
<evidence type="ECO:0000256" key="2">
    <source>
        <dbReference type="ARBA" id="ARBA00006275"/>
    </source>
</evidence>
<evidence type="ECO:0000256" key="1">
    <source>
        <dbReference type="ARBA" id="ARBA00004442"/>
    </source>
</evidence>
<evidence type="ECO:0000256" key="4">
    <source>
        <dbReference type="ARBA" id="ARBA00023136"/>
    </source>
</evidence>
<proteinExistence type="inferred from homology"/>
<gene>
    <name evidence="8" type="ORF">MUY27_05430</name>
</gene>
<dbReference type="InterPro" id="IPR012944">
    <property type="entry name" value="SusD_RagB_dom"/>
</dbReference>
<comment type="caution">
    <text evidence="8">The sequence shown here is derived from an EMBL/GenBank/DDBJ whole genome shotgun (WGS) entry which is preliminary data.</text>
</comment>
<evidence type="ECO:0000313" key="8">
    <source>
        <dbReference type="EMBL" id="MCJ8209140.1"/>
    </source>
</evidence>
<dbReference type="Gene3D" id="1.25.40.390">
    <property type="match status" value="1"/>
</dbReference>
<keyword evidence="9" id="KW-1185">Reference proteome</keyword>
<comment type="similarity">
    <text evidence="2">Belongs to the SusD family.</text>
</comment>
<evidence type="ECO:0000313" key="9">
    <source>
        <dbReference type="Proteomes" id="UP001139450"/>
    </source>
</evidence>
<dbReference type="RefSeq" id="WP_245128971.1">
    <property type="nucleotide sequence ID" value="NZ_JALJEJ010000002.1"/>
</dbReference>
<comment type="subcellular location">
    <subcellularLocation>
        <location evidence="1">Cell outer membrane</location>
    </subcellularLocation>
</comment>
<dbReference type="InterPro" id="IPR033985">
    <property type="entry name" value="SusD-like_N"/>
</dbReference>
<organism evidence="8 9">
    <name type="scientific">Mucilaginibacter straminoryzae</name>
    <dbReference type="NCBI Taxonomy" id="2932774"/>
    <lineage>
        <taxon>Bacteria</taxon>
        <taxon>Pseudomonadati</taxon>
        <taxon>Bacteroidota</taxon>
        <taxon>Sphingobacteriia</taxon>
        <taxon>Sphingobacteriales</taxon>
        <taxon>Sphingobacteriaceae</taxon>
        <taxon>Mucilaginibacter</taxon>
    </lineage>
</organism>
<evidence type="ECO:0000259" key="7">
    <source>
        <dbReference type="Pfam" id="PF14322"/>
    </source>
</evidence>
<dbReference type="PROSITE" id="PS51257">
    <property type="entry name" value="PROKAR_LIPOPROTEIN"/>
    <property type="match status" value="1"/>
</dbReference>
<dbReference type="AlphaFoldDB" id="A0A9X1X345"/>
<keyword evidence="3" id="KW-0732">Signal</keyword>
<evidence type="ECO:0000256" key="3">
    <source>
        <dbReference type="ARBA" id="ARBA00022729"/>
    </source>
</evidence>
<protein>
    <submittedName>
        <fullName evidence="8">RagB/SusD family nutrient uptake outer membrane protein</fullName>
    </submittedName>
</protein>
<name>A0A9X1X345_9SPHI</name>
<dbReference type="EMBL" id="JALJEJ010000002">
    <property type="protein sequence ID" value="MCJ8209140.1"/>
    <property type="molecule type" value="Genomic_DNA"/>
</dbReference>
<keyword evidence="4" id="KW-0472">Membrane</keyword>
<feature type="domain" description="RagB/SusD" evidence="6">
    <location>
        <begin position="294"/>
        <end position="597"/>
    </location>
</feature>
<dbReference type="InterPro" id="IPR011990">
    <property type="entry name" value="TPR-like_helical_dom_sf"/>
</dbReference>